<protein>
    <submittedName>
        <fullName evidence="1">Uncharacterized protein</fullName>
    </submittedName>
</protein>
<evidence type="ECO:0000313" key="1">
    <source>
        <dbReference type="EMBL" id="KAG2872541.1"/>
    </source>
</evidence>
<evidence type="ECO:0000313" key="2">
    <source>
        <dbReference type="Proteomes" id="UP000736787"/>
    </source>
</evidence>
<comment type="caution">
    <text evidence="1">The sequence shown here is derived from an EMBL/GenBank/DDBJ whole genome shotgun (WGS) entry which is preliminary data.</text>
</comment>
<gene>
    <name evidence="1" type="ORF">PC117_g28001</name>
</gene>
<dbReference type="EMBL" id="RCMK01004082">
    <property type="protein sequence ID" value="KAG2872541.1"/>
    <property type="molecule type" value="Genomic_DNA"/>
</dbReference>
<accession>A0A8T1A6V5</accession>
<reference evidence="1" key="1">
    <citation type="submission" date="2018-10" db="EMBL/GenBank/DDBJ databases">
        <title>Effector identification in a new, highly contiguous assembly of the strawberry crown rot pathogen Phytophthora cactorum.</title>
        <authorList>
            <person name="Armitage A.D."/>
            <person name="Nellist C.F."/>
            <person name="Bates H."/>
            <person name="Vickerstaff R.J."/>
            <person name="Harrison R.J."/>
        </authorList>
    </citation>
    <scope>NUCLEOTIDE SEQUENCE</scope>
    <source>
        <strain evidence="1">4040</strain>
    </source>
</reference>
<dbReference type="Proteomes" id="UP000736787">
    <property type="component" value="Unassembled WGS sequence"/>
</dbReference>
<sequence length="65" mass="6954">MVPTPMMAVLFPSATESSPSCPSTRLANLDLSLQMWCVAPLSIGHIPEVFLPDEMPHSSEVANAT</sequence>
<name>A0A8T1A6V5_9STRA</name>
<dbReference type="AlphaFoldDB" id="A0A8T1A6V5"/>
<proteinExistence type="predicted"/>
<organism evidence="1 2">
    <name type="scientific">Phytophthora cactorum</name>
    <dbReference type="NCBI Taxonomy" id="29920"/>
    <lineage>
        <taxon>Eukaryota</taxon>
        <taxon>Sar</taxon>
        <taxon>Stramenopiles</taxon>
        <taxon>Oomycota</taxon>
        <taxon>Peronosporomycetes</taxon>
        <taxon>Peronosporales</taxon>
        <taxon>Peronosporaceae</taxon>
        <taxon>Phytophthora</taxon>
    </lineage>
</organism>